<proteinExistence type="predicted"/>
<dbReference type="STRING" id="1168035.SAMN05444280_102160"/>
<gene>
    <name evidence="3" type="ORF">SAMN05444280_102160</name>
</gene>
<dbReference type="Gene3D" id="3.30.70.1070">
    <property type="entry name" value="Sporulation related repeat"/>
    <property type="match status" value="1"/>
</dbReference>
<feature type="chain" id="PRO_5012590264" evidence="1">
    <location>
        <begin position="20"/>
        <end position="165"/>
    </location>
</feature>
<evidence type="ECO:0000313" key="4">
    <source>
        <dbReference type="Proteomes" id="UP000184050"/>
    </source>
</evidence>
<name>A0A1M6BCB3_9BACT</name>
<feature type="domain" description="SPOR" evidence="2">
    <location>
        <begin position="91"/>
        <end position="148"/>
    </location>
</feature>
<dbReference type="RefSeq" id="WP_073164786.1">
    <property type="nucleotide sequence ID" value="NZ_FQZE01000002.1"/>
</dbReference>
<dbReference type="Proteomes" id="UP000184050">
    <property type="component" value="Unassembled WGS sequence"/>
</dbReference>
<reference evidence="3 4" key="1">
    <citation type="submission" date="2016-11" db="EMBL/GenBank/DDBJ databases">
        <authorList>
            <person name="Jaros S."/>
            <person name="Januszkiewicz K."/>
            <person name="Wedrychowicz H."/>
        </authorList>
    </citation>
    <scope>NUCLEOTIDE SEQUENCE [LARGE SCALE GENOMIC DNA]</scope>
    <source>
        <strain evidence="3 4">DSM 27063</strain>
    </source>
</reference>
<dbReference type="InterPro" id="IPR007730">
    <property type="entry name" value="SPOR-like_dom"/>
</dbReference>
<protein>
    <submittedName>
        <fullName evidence="3">Sporulation related domain-containing protein</fullName>
    </submittedName>
</protein>
<keyword evidence="1" id="KW-0732">Signal</keyword>
<dbReference type="OrthoDB" id="2473397at2"/>
<sequence length="165" mass="19250">MRVLFLIITGLFFCQLAQAQVQFPESTTSDTVAISEITVDSIQLLSELDLTQDSRLDKMLKWHIEYNRRRDGMDGYRIEIFSSSALNGKEQALKKKVEFLSLYPDVNVYVKFRAPVFKVRIGDFRTKKDAMKLYNRIRKNYPGAFIVPDIINFPVLKTNKYERPD</sequence>
<feature type="signal peptide" evidence="1">
    <location>
        <begin position="1"/>
        <end position="19"/>
    </location>
</feature>
<dbReference type="AlphaFoldDB" id="A0A1M6BCB3"/>
<evidence type="ECO:0000256" key="1">
    <source>
        <dbReference type="SAM" id="SignalP"/>
    </source>
</evidence>
<evidence type="ECO:0000259" key="2">
    <source>
        <dbReference type="Pfam" id="PF05036"/>
    </source>
</evidence>
<dbReference type="InterPro" id="IPR036680">
    <property type="entry name" value="SPOR-like_sf"/>
</dbReference>
<accession>A0A1M6BCB3</accession>
<dbReference type="GO" id="GO:0042834">
    <property type="term" value="F:peptidoglycan binding"/>
    <property type="evidence" value="ECO:0007669"/>
    <property type="project" value="InterPro"/>
</dbReference>
<dbReference type="EMBL" id="FQZE01000002">
    <property type="protein sequence ID" value="SHI46198.1"/>
    <property type="molecule type" value="Genomic_DNA"/>
</dbReference>
<dbReference type="Pfam" id="PF05036">
    <property type="entry name" value="SPOR"/>
    <property type="match status" value="1"/>
</dbReference>
<organism evidence="3 4">
    <name type="scientific">Tangfeifania diversioriginum</name>
    <dbReference type="NCBI Taxonomy" id="1168035"/>
    <lineage>
        <taxon>Bacteria</taxon>
        <taxon>Pseudomonadati</taxon>
        <taxon>Bacteroidota</taxon>
        <taxon>Bacteroidia</taxon>
        <taxon>Marinilabiliales</taxon>
        <taxon>Prolixibacteraceae</taxon>
        <taxon>Tangfeifania</taxon>
    </lineage>
</organism>
<keyword evidence="4" id="KW-1185">Reference proteome</keyword>
<evidence type="ECO:0000313" key="3">
    <source>
        <dbReference type="EMBL" id="SHI46198.1"/>
    </source>
</evidence>